<dbReference type="InterPro" id="IPR005471">
    <property type="entry name" value="Tscrpt_reg_IclR_N"/>
</dbReference>
<keyword evidence="3" id="KW-0804">Transcription</keyword>
<dbReference type="PANTHER" id="PTHR30136:SF24">
    <property type="entry name" value="HTH-TYPE TRANSCRIPTIONAL REPRESSOR ALLR"/>
    <property type="match status" value="1"/>
</dbReference>
<dbReference type="Proteomes" id="UP000316429">
    <property type="component" value="Unassembled WGS sequence"/>
</dbReference>
<dbReference type="GO" id="GO:0045892">
    <property type="term" value="P:negative regulation of DNA-templated transcription"/>
    <property type="evidence" value="ECO:0007669"/>
    <property type="project" value="TreeGrafter"/>
</dbReference>
<evidence type="ECO:0000256" key="1">
    <source>
        <dbReference type="ARBA" id="ARBA00023015"/>
    </source>
</evidence>
<dbReference type="Pfam" id="PF09339">
    <property type="entry name" value="HTH_IclR"/>
    <property type="match status" value="1"/>
</dbReference>
<name>A0A504UDU0_9HYPH</name>
<dbReference type="PROSITE" id="PS51078">
    <property type="entry name" value="ICLR_ED"/>
    <property type="match status" value="1"/>
</dbReference>
<keyword evidence="2" id="KW-0238">DNA-binding</keyword>
<dbReference type="PROSITE" id="PS51077">
    <property type="entry name" value="HTH_ICLR"/>
    <property type="match status" value="1"/>
</dbReference>
<dbReference type="SMART" id="SM00346">
    <property type="entry name" value="HTH_ICLR"/>
    <property type="match status" value="1"/>
</dbReference>
<feature type="domain" description="HTH iclR-type" evidence="4">
    <location>
        <begin position="12"/>
        <end position="74"/>
    </location>
</feature>
<dbReference type="Pfam" id="PF01614">
    <property type="entry name" value="IclR_C"/>
    <property type="match status" value="1"/>
</dbReference>
<evidence type="ECO:0000259" key="4">
    <source>
        <dbReference type="PROSITE" id="PS51077"/>
    </source>
</evidence>
<dbReference type="Gene3D" id="3.30.450.40">
    <property type="match status" value="1"/>
</dbReference>
<evidence type="ECO:0000313" key="7">
    <source>
        <dbReference type="Proteomes" id="UP000316429"/>
    </source>
</evidence>
<reference evidence="6 7" key="1">
    <citation type="submission" date="2019-06" db="EMBL/GenBank/DDBJ databases">
        <title>Rhizobium sp. CL12 isolated from roots of soybean.</title>
        <authorList>
            <person name="Wang C."/>
        </authorList>
    </citation>
    <scope>NUCLEOTIDE SEQUENCE [LARGE SCALE GENOMIC DNA]</scope>
    <source>
        <strain evidence="6 7">CL12</strain>
    </source>
</reference>
<dbReference type="SUPFAM" id="SSF55781">
    <property type="entry name" value="GAF domain-like"/>
    <property type="match status" value="1"/>
</dbReference>
<dbReference type="GO" id="GO:0003677">
    <property type="term" value="F:DNA binding"/>
    <property type="evidence" value="ECO:0007669"/>
    <property type="project" value="UniProtKB-KW"/>
</dbReference>
<dbReference type="InterPro" id="IPR050707">
    <property type="entry name" value="HTH_MetabolicPath_Reg"/>
</dbReference>
<dbReference type="AlphaFoldDB" id="A0A504UDU0"/>
<evidence type="ECO:0000256" key="2">
    <source>
        <dbReference type="ARBA" id="ARBA00023125"/>
    </source>
</evidence>
<organism evidence="6 7">
    <name type="scientific">Rhizobium glycinendophyticum</name>
    <dbReference type="NCBI Taxonomy" id="2589807"/>
    <lineage>
        <taxon>Bacteria</taxon>
        <taxon>Pseudomonadati</taxon>
        <taxon>Pseudomonadota</taxon>
        <taxon>Alphaproteobacteria</taxon>
        <taxon>Hyphomicrobiales</taxon>
        <taxon>Rhizobiaceae</taxon>
        <taxon>Rhizobium/Agrobacterium group</taxon>
        <taxon>Rhizobium</taxon>
    </lineage>
</organism>
<dbReference type="OrthoDB" id="6057486at2"/>
<evidence type="ECO:0000313" key="6">
    <source>
        <dbReference type="EMBL" id="TPP05011.1"/>
    </source>
</evidence>
<sequence>MPKEEAVKGKSVGAVHNGLRILRYVSEQGTPTGVNQIARATGVSVSTSFNILGTLLQEGLVTFDDATKTYSPGIGLLGLAVPLLSANPVDIVRPEIEELSRRHNSLICLWNFTADERIVLSNRASSSKTVRVDMNLGARLPAYVGAVGRCYAALQNIPDDALRRTFETLTWQTSPGFEEYRSDVAAARKNGFAFDFGNLFNGLEVAAAVVTDSHARARYGLSGISIAGQQSRAQIQNLADDLKRSADWIGSNFFGAPSHR</sequence>
<dbReference type="InterPro" id="IPR014757">
    <property type="entry name" value="Tscrpt_reg_IclR_C"/>
</dbReference>
<dbReference type="RefSeq" id="WP_140831876.1">
    <property type="nucleotide sequence ID" value="NZ_VFYP01000006.1"/>
</dbReference>
<dbReference type="Gene3D" id="1.10.10.10">
    <property type="entry name" value="Winged helix-like DNA-binding domain superfamily/Winged helix DNA-binding domain"/>
    <property type="match status" value="1"/>
</dbReference>
<dbReference type="SUPFAM" id="SSF46785">
    <property type="entry name" value="Winged helix' DNA-binding domain"/>
    <property type="match status" value="1"/>
</dbReference>
<evidence type="ECO:0000256" key="3">
    <source>
        <dbReference type="ARBA" id="ARBA00023163"/>
    </source>
</evidence>
<feature type="domain" description="IclR-ED" evidence="5">
    <location>
        <begin position="75"/>
        <end position="255"/>
    </location>
</feature>
<dbReference type="InterPro" id="IPR036390">
    <property type="entry name" value="WH_DNA-bd_sf"/>
</dbReference>
<gene>
    <name evidence="6" type="ORF">FJQ55_21540</name>
</gene>
<keyword evidence="7" id="KW-1185">Reference proteome</keyword>
<dbReference type="PANTHER" id="PTHR30136">
    <property type="entry name" value="HELIX-TURN-HELIX TRANSCRIPTIONAL REGULATOR, ICLR FAMILY"/>
    <property type="match status" value="1"/>
</dbReference>
<accession>A0A504UDU0</accession>
<dbReference type="InterPro" id="IPR029016">
    <property type="entry name" value="GAF-like_dom_sf"/>
</dbReference>
<dbReference type="EMBL" id="VFYP01000006">
    <property type="protein sequence ID" value="TPP05011.1"/>
    <property type="molecule type" value="Genomic_DNA"/>
</dbReference>
<evidence type="ECO:0000259" key="5">
    <source>
        <dbReference type="PROSITE" id="PS51078"/>
    </source>
</evidence>
<protein>
    <submittedName>
        <fullName evidence="6">IclR family transcriptional regulator</fullName>
    </submittedName>
</protein>
<keyword evidence="1" id="KW-0805">Transcription regulation</keyword>
<proteinExistence type="predicted"/>
<comment type="caution">
    <text evidence="6">The sequence shown here is derived from an EMBL/GenBank/DDBJ whole genome shotgun (WGS) entry which is preliminary data.</text>
</comment>
<dbReference type="GO" id="GO:0003700">
    <property type="term" value="F:DNA-binding transcription factor activity"/>
    <property type="evidence" value="ECO:0007669"/>
    <property type="project" value="TreeGrafter"/>
</dbReference>
<dbReference type="InterPro" id="IPR036388">
    <property type="entry name" value="WH-like_DNA-bd_sf"/>
</dbReference>